<dbReference type="EMBL" id="RDRA01000011">
    <property type="protein sequence ID" value="RXG93019.1"/>
    <property type="molecule type" value="Genomic_DNA"/>
</dbReference>
<protein>
    <recommendedName>
        <fullName evidence="3">Sce7726 family protein</fullName>
    </recommendedName>
</protein>
<gene>
    <name evidence="1" type="ORF">EAS62_20190</name>
</gene>
<dbReference type="RefSeq" id="WP_128940516.1">
    <property type="nucleotide sequence ID" value="NZ_RDRA01000011.1"/>
</dbReference>
<dbReference type="NCBIfam" id="NF033832">
    <property type="entry name" value="sce7726_fam"/>
    <property type="match status" value="1"/>
</dbReference>
<accession>A0ABY0DI96</accession>
<keyword evidence="2" id="KW-1185">Reference proteome</keyword>
<dbReference type="Proteomes" id="UP000289946">
    <property type="component" value="Unassembled WGS sequence"/>
</dbReference>
<evidence type="ECO:0008006" key="3">
    <source>
        <dbReference type="Google" id="ProtNLM"/>
    </source>
</evidence>
<reference evidence="1 2" key="1">
    <citation type="submission" date="2018-10" db="EMBL/GenBank/DDBJ databases">
        <title>Bradyrhizobium sp. nov., isolated from effective nodules of peanut in China.</title>
        <authorList>
            <person name="Li Y."/>
        </authorList>
    </citation>
    <scope>NUCLEOTIDE SEQUENCE [LARGE SCALE GENOMIC DNA]</scope>
    <source>
        <strain evidence="1 2">CCBAU 51781</strain>
    </source>
</reference>
<comment type="caution">
    <text evidence="1">The sequence shown here is derived from an EMBL/GenBank/DDBJ whole genome shotgun (WGS) entry which is preliminary data.</text>
</comment>
<evidence type="ECO:0000313" key="1">
    <source>
        <dbReference type="EMBL" id="RXG93019.1"/>
    </source>
</evidence>
<name>A0ABY0DI96_9BRAD</name>
<dbReference type="InterPro" id="IPR047729">
    <property type="entry name" value="Sce7726-like"/>
</dbReference>
<proteinExistence type="predicted"/>
<sequence>MMVGAPRAETRIKAAVIDRLLDGRYVDANSVLISEMTVANWTRRADIVLANGKLWGFEIKSEVDRLSRLPGQLATFATHFEKLVVVVAARFEEQAKKLIPDGVGLWVEEEPGQLKERIRPKVMPLKTDPALSLMTATDLRSFLACNGVKQIKDAPRAALENIARGFPVADLANAARDAVKRRYRRSHQVFVEQQARVGTFDAVQALRRFNRTTVASTDHVPQFDLPELDLAEDHPLLVQAPAGRVLKRRRRA</sequence>
<organism evidence="1 2">
    <name type="scientific">Bradyrhizobium zhanjiangense</name>
    <dbReference type="NCBI Taxonomy" id="1325107"/>
    <lineage>
        <taxon>Bacteria</taxon>
        <taxon>Pseudomonadati</taxon>
        <taxon>Pseudomonadota</taxon>
        <taxon>Alphaproteobacteria</taxon>
        <taxon>Hyphomicrobiales</taxon>
        <taxon>Nitrobacteraceae</taxon>
        <taxon>Bradyrhizobium</taxon>
    </lineage>
</organism>
<evidence type="ECO:0000313" key="2">
    <source>
        <dbReference type="Proteomes" id="UP000289946"/>
    </source>
</evidence>